<protein>
    <submittedName>
        <fullName evidence="1">Uncharacterized protein</fullName>
    </submittedName>
</protein>
<keyword evidence="2" id="KW-1185">Reference proteome</keyword>
<dbReference type="RefSeq" id="WP_200797314.1">
    <property type="nucleotide sequence ID" value="NZ_FQVA01000009.1"/>
</dbReference>
<sequence length="257" mass="26138">MVTVVATDDAGAAGEAYAETVRVGPEPPQTAPELSNIAASSIGQCVTVSGNVVDKNLDLDTVEVSYSNGTVTAAVTGTDFTAEQCNLPGGTGSAQVTASDLTGLSASASVSFTVDAGATATLDAHIAAGRLDYTNYANCYLEYSTSPFRLDEYSAAAGQCQWRDDDASCVGPQLACSSGEGNGGDSGDSGGDNGSSNCTEASTYNYYHKTAGRAYSTGNPLAPDYFANGSGESMPGSTWGLNTLHSEDSSWYLGPCP</sequence>
<accession>A0A1M5I2C3</accession>
<gene>
    <name evidence="1" type="ORF">SAMN04487965_3548</name>
</gene>
<dbReference type="STRING" id="494016.SAMN04487965_3548"/>
<dbReference type="AlphaFoldDB" id="A0A1M5I2C3"/>
<reference evidence="2" key="1">
    <citation type="submission" date="2016-11" db="EMBL/GenBank/DDBJ databases">
        <authorList>
            <person name="Varghese N."/>
            <person name="Submissions S."/>
        </authorList>
    </citation>
    <scope>NUCLEOTIDE SEQUENCE [LARGE SCALE GENOMIC DNA]</scope>
    <source>
        <strain evidence="2">CGMCC 1.7063</strain>
    </source>
</reference>
<name>A0A1M5I2C3_9GAMM</name>
<evidence type="ECO:0000313" key="1">
    <source>
        <dbReference type="EMBL" id="SHG22391.1"/>
    </source>
</evidence>
<evidence type="ECO:0000313" key="2">
    <source>
        <dbReference type="Proteomes" id="UP000184170"/>
    </source>
</evidence>
<dbReference type="EMBL" id="FQVA01000009">
    <property type="protein sequence ID" value="SHG22391.1"/>
    <property type="molecule type" value="Genomic_DNA"/>
</dbReference>
<organism evidence="1 2">
    <name type="scientific">Microbulbifer donghaiensis</name>
    <dbReference type="NCBI Taxonomy" id="494016"/>
    <lineage>
        <taxon>Bacteria</taxon>
        <taxon>Pseudomonadati</taxon>
        <taxon>Pseudomonadota</taxon>
        <taxon>Gammaproteobacteria</taxon>
        <taxon>Cellvibrionales</taxon>
        <taxon>Microbulbiferaceae</taxon>
        <taxon>Microbulbifer</taxon>
    </lineage>
</organism>
<proteinExistence type="predicted"/>
<dbReference type="Proteomes" id="UP000184170">
    <property type="component" value="Unassembled WGS sequence"/>
</dbReference>